<name>A0A0L7RAJ1_9HYME</name>
<dbReference type="PROSITE" id="PS51155">
    <property type="entry name" value="CHIT_BIND_RR_2"/>
    <property type="match status" value="1"/>
</dbReference>
<dbReference type="OrthoDB" id="6382835at2759"/>
<dbReference type="STRING" id="597456.A0A0L7RAJ1"/>
<protein>
    <submittedName>
        <fullName evidence="4">Cuticle protein 19</fullName>
    </submittedName>
</protein>
<dbReference type="EMBL" id="KQ414618">
    <property type="protein sequence ID" value="KOC67853.1"/>
    <property type="molecule type" value="Genomic_DNA"/>
</dbReference>
<sequence>MGHRSLAGVIPLEGEGFHEQQGLAKHGSLASSYLQFHGPVEGPVYQVKVPYDHKDTTNDLHGQEEQNDNGDSFDYVAHPKYEFSYGVEDHETGDFHAQKETRDGSSVSGQYSVKEPGGGVRVVSYRADKDGFHAVVHTSGRNDHSVGVYAGQGQHHQVHDHQDAEPQAEEIGDYVASYAADEGY</sequence>
<dbReference type="AlphaFoldDB" id="A0A0L7RAJ1"/>
<organism evidence="4 5">
    <name type="scientific">Habropoda laboriosa</name>
    <dbReference type="NCBI Taxonomy" id="597456"/>
    <lineage>
        <taxon>Eukaryota</taxon>
        <taxon>Metazoa</taxon>
        <taxon>Ecdysozoa</taxon>
        <taxon>Arthropoda</taxon>
        <taxon>Hexapoda</taxon>
        <taxon>Insecta</taxon>
        <taxon>Pterygota</taxon>
        <taxon>Neoptera</taxon>
        <taxon>Endopterygota</taxon>
        <taxon>Hymenoptera</taxon>
        <taxon>Apocrita</taxon>
        <taxon>Aculeata</taxon>
        <taxon>Apoidea</taxon>
        <taxon>Anthophila</taxon>
        <taxon>Apidae</taxon>
        <taxon>Habropoda</taxon>
    </lineage>
</organism>
<evidence type="ECO:0000256" key="3">
    <source>
        <dbReference type="SAM" id="MobiDB-lite"/>
    </source>
</evidence>
<gene>
    <name evidence="4" type="ORF">WH47_12183</name>
</gene>
<dbReference type="InterPro" id="IPR000618">
    <property type="entry name" value="Insect_cuticle"/>
</dbReference>
<dbReference type="GO" id="GO:0042302">
    <property type="term" value="F:structural constituent of cuticle"/>
    <property type="evidence" value="ECO:0007669"/>
    <property type="project" value="UniProtKB-UniRule"/>
</dbReference>
<feature type="region of interest" description="Disordered" evidence="3">
    <location>
        <begin position="96"/>
        <end position="117"/>
    </location>
</feature>
<dbReference type="PRINTS" id="PR00947">
    <property type="entry name" value="CUTICLE"/>
</dbReference>
<keyword evidence="1 2" id="KW-0193">Cuticle</keyword>
<reference evidence="4 5" key="1">
    <citation type="submission" date="2015-07" db="EMBL/GenBank/DDBJ databases">
        <title>The genome of Habropoda laboriosa.</title>
        <authorList>
            <person name="Pan H."/>
            <person name="Kapheim K."/>
        </authorList>
    </citation>
    <scope>NUCLEOTIDE SEQUENCE [LARGE SCALE GENOMIC DNA]</scope>
    <source>
        <strain evidence="4">0110345459</strain>
    </source>
</reference>
<dbReference type="Proteomes" id="UP000053825">
    <property type="component" value="Unassembled WGS sequence"/>
</dbReference>
<keyword evidence="5" id="KW-1185">Reference proteome</keyword>
<dbReference type="GO" id="GO:0005615">
    <property type="term" value="C:extracellular space"/>
    <property type="evidence" value="ECO:0007669"/>
    <property type="project" value="TreeGrafter"/>
</dbReference>
<dbReference type="Pfam" id="PF00379">
    <property type="entry name" value="Chitin_bind_4"/>
    <property type="match status" value="1"/>
</dbReference>
<dbReference type="GO" id="GO:0031012">
    <property type="term" value="C:extracellular matrix"/>
    <property type="evidence" value="ECO:0007669"/>
    <property type="project" value="TreeGrafter"/>
</dbReference>
<evidence type="ECO:0000313" key="4">
    <source>
        <dbReference type="EMBL" id="KOC67853.1"/>
    </source>
</evidence>
<evidence type="ECO:0000256" key="1">
    <source>
        <dbReference type="ARBA" id="ARBA00022460"/>
    </source>
</evidence>
<dbReference type="InterPro" id="IPR051217">
    <property type="entry name" value="Insect_Cuticle_Struc_Prot"/>
</dbReference>
<evidence type="ECO:0000313" key="5">
    <source>
        <dbReference type="Proteomes" id="UP000053825"/>
    </source>
</evidence>
<proteinExistence type="predicted"/>
<accession>A0A0L7RAJ1</accession>
<evidence type="ECO:0000256" key="2">
    <source>
        <dbReference type="PROSITE-ProRule" id="PRU00497"/>
    </source>
</evidence>
<dbReference type="PANTHER" id="PTHR12236:SF14">
    <property type="entry name" value="CUTICULAR PROTEIN 66CB"/>
    <property type="match status" value="1"/>
</dbReference>
<dbReference type="PANTHER" id="PTHR12236">
    <property type="entry name" value="STRUCTURAL CONTITUENT OF CUTICLE"/>
    <property type="match status" value="1"/>
</dbReference>